<evidence type="ECO:0000313" key="2">
    <source>
        <dbReference type="Proteomes" id="UP000317835"/>
    </source>
</evidence>
<proteinExistence type="predicted"/>
<protein>
    <submittedName>
        <fullName evidence="1">Uncharacterized protein</fullName>
    </submittedName>
</protein>
<organism evidence="1 2">
    <name type="scientific">Tautonia plasticadhaerens</name>
    <dbReference type="NCBI Taxonomy" id="2527974"/>
    <lineage>
        <taxon>Bacteria</taxon>
        <taxon>Pseudomonadati</taxon>
        <taxon>Planctomycetota</taxon>
        <taxon>Planctomycetia</taxon>
        <taxon>Isosphaerales</taxon>
        <taxon>Isosphaeraceae</taxon>
        <taxon>Tautonia</taxon>
    </lineage>
</organism>
<gene>
    <name evidence="1" type="ORF">ElP_30560</name>
</gene>
<dbReference type="AlphaFoldDB" id="A0A518H2V4"/>
<keyword evidence="2" id="KW-1185">Reference proteome</keyword>
<dbReference type="OrthoDB" id="286571at2"/>
<dbReference type="EMBL" id="CP036426">
    <property type="protein sequence ID" value="QDV35153.1"/>
    <property type="molecule type" value="Genomic_DNA"/>
</dbReference>
<name>A0A518H2V4_9BACT</name>
<accession>A0A518H2V4</accession>
<dbReference type="KEGG" id="tpla:ElP_30560"/>
<evidence type="ECO:0000313" key="1">
    <source>
        <dbReference type="EMBL" id="QDV35153.1"/>
    </source>
</evidence>
<reference evidence="1 2" key="1">
    <citation type="submission" date="2019-02" db="EMBL/GenBank/DDBJ databases">
        <title>Deep-cultivation of Planctomycetes and their phenomic and genomic characterization uncovers novel biology.</title>
        <authorList>
            <person name="Wiegand S."/>
            <person name="Jogler M."/>
            <person name="Boedeker C."/>
            <person name="Pinto D."/>
            <person name="Vollmers J."/>
            <person name="Rivas-Marin E."/>
            <person name="Kohn T."/>
            <person name="Peeters S.H."/>
            <person name="Heuer A."/>
            <person name="Rast P."/>
            <person name="Oberbeckmann S."/>
            <person name="Bunk B."/>
            <person name="Jeske O."/>
            <person name="Meyerdierks A."/>
            <person name="Storesund J.E."/>
            <person name="Kallscheuer N."/>
            <person name="Luecker S."/>
            <person name="Lage O.M."/>
            <person name="Pohl T."/>
            <person name="Merkel B.J."/>
            <person name="Hornburger P."/>
            <person name="Mueller R.-W."/>
            <person name="Bruemmer F."/>
            <person name="Labrenz M."/>
            <person name="Spormann A.M."/>
            <person name="Op den Camp H."/>
            <person name="Overmann J."/>
            <person name="Amann R."/>
            <person name="Jetten M.S.M."/>
            <person name="Mascher T."/>
            <person name="Medema M.H."/>
            <person name="Devos D.P."/>
            <person name="Kaster A.-K."/>
            <person name="Ovreas L."/>
            <person name="Rohde M."/>
            <person name="Galperin M.Y."/>
            <person name="Jogler C."/>
        </authorList>
    </citation>
    <scope>NUCLEOTIDE SEQUENCE [LARGE SCALE GENOMIC DNA]</scope>
    <source>
        <strain evidence="1 2">ElP</strain>
    </source>
</reference>
<dbReference type="RefSeq" id="WP_145270555.1">
    <property type="nucleotide sequence ID" value="NZ_CP036426.1"/>
</dbReference>
<dbReference type="Proteomes" id="UP000317835">
    <property type="component" value="Chromosome"/>
</dbReference>
<sequence>MTRRLIDLTLLAAIAVGGVLAWRSNRERADLQSTADHLAEEAGELPLTDPGRIHLTALETGDPMHFAWRIYVPASGSSVSLRSPGGSFGAGWSGISPLEYVGRVRFREGESGLLEFYSSVGSGGNTASLGDEAMADLLRGRWDEIRVDRAGEGELVVPEEGETTVLLRLSLPEDLAEEARRLPSMGGWQQVLPDLFTLEITPRPAKP</sequence>